<evidence type="ECO:0000256" key="4">
    <source>
        <dbReference type="ARBA" id="ARBA00022917"/>
    </source>
</evidence>
<feature type="domain" description="Translation elongation factor EFTs/EF1B dimerisation" evidence="8">
    <location>
        <begin position="51"/>
        <end position="196"/>
    </location>
</feature>
<keyword evidence="5" id="KW-0963">Cytoplasm</keyword>
<dbReference type="HAMAP" id="MF_00050">
    <property type="entry name" value="EF_Ts"/>
    <property type="match status" value="1"/>
</dbReference>
<comment type="function">
    <text evidence="5 6">Associates with the EF-Tu.GDP complex and induces the exchange of GDP to GTP. It remains bound to the aminoacyl-tRNA.EF-Tu.GTP complex up to the GTP hydrolysis stage on the ribosome.</text>
</comment>
<dbReference type="FunFam" id="1.10.8.10:FF:000001">
    <property type="entry name" value="Elongation factor Ts"/>
    <property type="match status" value="1"/>
</dbReference>
<dbReference type="NCBIfam" id="TIGR00116">
    <property type="entry name" value="tsf"/>
    <property type="match status" value="1"/>
</dbReference>
<feature type="region of interest" description="Involved in Mg(2+) ion dislocation from EF-Tu" evidence="5">
    <location>
        <begin position="81"/>
        <end position="84"/>
    </location>
</feature>
<keyword evidence="10" id="KW-1185">Reference proteome</keyword>
<dbReference type="Pfam" id="PF00889">
    <property type="entry name" value="EF_TS"/>
    <property type="match status" value="1"/>
</dbReference>
<dbReference type="InterPro" id="IPR009060">
    <property type="entry name" value="UBA-like_sf"/>
</dbReference>
<dbReference type="Proteomes" id="UP000245133">
    <property type="component" value="Unassembled WGS sequence"/>
</dbReference>
<gene>
    <name evidence="5 9" type="primary">tsf</name>
    <name evidence="9" type="ORF">LPTSP4_22550</name>
</gene>
<keyword evidence="3 5" id="KW-0251">Elongation factor</keyword>
<evidence type="ECO:0000256" key="5">
    <source>
        <dbReference type="HAMAP-Rule" id="MF_00050"/>
    </source>
</evidence>
<dbReference type="CDD" id="cd14275">
    <property type="entry name" value="UBA_EF-Ts"/>
    <property type="match status" value="1"/>
</dbReference>
<dbReference type="InterPro" id="IPR001816">
    <property type="entry name" value="Transl_elong_EFTs/EF1B"/>
</dbReference>
<dbReference type="Gene3D" id="3.30.479.20">
    <property type="entry name" value="Elongation factor Ts, dimerisation domain"/>
    <property type="match status" value="1"/>
</dbReference>
<evidence type="ECO:0000256" key="3">
    <source>
        <dbReference type="ARBA" id="ARBA00022768"/>
    </source>
</evidence>
<dbReference type="Gene3D" id="1.10.8.10">
    <property type="entry name" value="DNA helicase RuvA subunit, C-terminal domain"/>
    <property type="match status" value="1"/>
</dbReference>
<dbReference type="PANTHER" id="PTHR11741:SF0">
    <property type="entry name" value="ELONGATION FACTOR TS, MITOCHONDRIAL"/>
    <property type="match status" value="1"/>
</dbReference>
<comment type="similarity">
    <text evidence="1 5 6">Belongs to the EF-Ts family.</text>
</comment>
<dbReference type="PROSITE" id="PS01127">
    <property type="entry name" value="EF_TS_2"/>
    <property type="match status" value="1"/>
</dbReference>
<dbReference type="PANTHER" id="PTHR11741">
    <property type="entry name" value="ELONGATION FACTOR TS"/>
    <property type="match status" value="1"/>
</dbReference>
<dbReference type="SUPFAM" id="SSF46934">
    <property type="entry name" value="UBA-like"/>
    <property type="match status" value="1"/>
</dbReference>
<dbReference type="EMBL" id="BFBB01000007">
    <property type="protein sequence ID" value="GBF50728.1"/>
    <property type="molecule type" value="Genomic_DNA"/>
</dbReference>
<evidence type="ECO:0000256" key="6">
    <source>
        <dbReference type="RuleBase" id="RU000642"/>
    </source>
</evidence>
<evidence type="ECO:0000313" key="10">
    <source>
        <dbReference type="Proteomes" id="UP000245133"/>
    </source>
</evidence>
<dbReference type="InterPro" id="IPR018101">
    <property type="entry name" value="Transl_elong_Ts_CS"/>
</dbReference>
<name>A0A2P2E1G0_9LEPT</name>
<proteinExistence type="inferred from homology"/>
<comment type="subcellular location">
    <subcellularLocation>
        <location evidence="5 7">Cytoplasm</location>
    </subcellularLocation>
</comment>
<dbReference type="InterPro" id="IPR014039">
    <property type="entry name" value="Transl_elong_EFTs/EF1B_dimer"/>
</dbReference>
<organism evidence="9 10">
    <name type="scientific">Leptospira ryugenii</name>
    <dbReference type="NCBI Taxonomy" id="1917863"/>
    <lineage>
        <taxon>Bacteria</taxon>
        <taxon>Pseudomonadati</taxon>
        <taxon>Spirochaetota</taxon>
        <taxon>Spirochaetia</taxon>
        <taxon>Leptospirales</taxon>
        <taxon>Leptospiraceae</taxon>
        <taxon>Leptospira</taxon>
    </lineage>
</organism>
<evidence type="ECO:0000313" key="9">
    <source>
        <dbReference type="EMBL" id="GBF50728.1"/>
    </source>
</evidence>
<dbReference type="SUPFAM" id="SSF54713">
    <property type="entry name" value="Elongation factor Ts (EF-Ts), dimerisation domain"/>
    <property type="match status" value="1"/>
</dbReference>
<dbReference type="InterPro" id="IPR036402">
    <property type="entry name" value="EF-Ts_dimer_sf"/>
</dbReference>
<comment type="caution">
    <text evidence="9">The sequence shown here is derived from an EMBL/GenBank/DDBJ whole genome shotgun (WGS) entry which is preliminary data.</text>
</comment>
<dbReference type="OrthoDB" id="9808348at2"/>
<keyword evidence="4 5" id="KW-0648">Protein biosynthesis</keyword>
<dbReference type="AlphaFoldDB" id="A0A2P2E1G0"/>
<accession>A0A2P2E1G0</accession>
<evidence type="ECO:0000256" key="1">
    <source>
        <dbReference type="ARBA" id="ARBA00005532"/>
    </source>
</evidence>
<dbReference type="GO" id="GO:0005737">
    <property type="term" value="C:cytoplasm"/>
    <property type="evidence" value="ECO:0007669"/>
    <property type="project" value="UniProtKB-SubCell"/>
</dbReference>
<sequence length="198" mass="21970">MAISSDLIKDLRERTGAGMMDCKKALEENNGDIEKSVTYLREKGLAKAAKRAGRETGEGKVISYVHGNGKTGVILELNCETDFVANNSDFEALGKEIALQITAMSPLYVSETEIPASEIENESKVQKALLEQEGKKPEQIEKILPGKLKKYYEDICLLNQKSIRDNSKTVNDLLQEAIAKFGENITIRRFARFQVGGQ</sequence>
<dbReference type="Gene3D" id="1.10.286.20">
    <property type="match status" value="1"/>
</dbReference>
<reference evidence="9 10" key="1">
    <citation type="submission" date="2018-02" db="EMBL/GenBank/DDBJ databases">
        <title>Novel Leptospira species isolated from soil and water in Japan.</title>
        <authorList>
            <person name="Nakao R."/>
            <person name="Masuzawa T."/>
        </authorList>
    </citation>
    <scope>NUCLEOTIDE SEQUENCE [LARGE SCALE GENOMIC DNA]</scope>
    <source>
        <strain evidence="9 10">YH101</strain>
    </source>
</reference>
<evidence type="ECO:0000256" key="7">
    <source>
        <dbReference type="RuleBase" id="RU000643"/>
    </source>
</evidence>
<evidence type="ECO:0000259" key="8">
    <source>
        <dbReference type="Pfam" id="PF00889"/>
    </source>
</evidence>
<dbReference type="PROSITE" id="PS01126">
    <property type="entry name" value="EF_TS_1"/>
    <property type="match status" value="1"/>
</dbReference>
<evidence type="ECO:0000256" key="2">
    <source>
        <dbReference type="ARBA" id="ARBA00016956"/>
    </source>
</evidence>
<protein>
    <recommendedName>
        <fullName evidence="2 5">Elongation factor Ts</fullName>
        <shortName evidence="5">EF-Ts</shortName>
    </recommendedName>
</protein>
<dbReference type="RefSeq" id="WP_108976714.1">
    <property type="nucleotide sequence ID" value="NZ_BFBB01000007.1"/>
</dbReference>
<dbReference type="GO" id="GO:0003746">
    <property type="term" value="F:translation elongation factor activity"/>
    <property type="evidence" value="ECO:0007669"/>
    <property type="project" value="UniProtKB-UniRule"/>
</dbReference>